<gene>
    <name evidence="6" type="primary">Lca5</name>
</gene>
<dbReference type="EMBL" id="LR787537">
    <property type="protein sequence ID" value="CAB3263399.1"/>
    <property type="molecule type" value="mRNA"/>
</dbReference>
<dbReference type="InterPro" id="IPR028933">
    <property type="entry name" value="Lebercilin_dom"/>
</dbReference>
<name>A0A6F9DJT0_9ASCI</name>
<evidence type="ECO:0000256" key="3">
    <source>
        <dbReference type="SAM" id="Coils"/>
    </source>
</evidence>
<proteinExistence type="evidence at transcript level"/>
<evidence type="ECO:0000256" key="4">
    <source>
        <dbReference type="SAM" id="MobiDB-lite"/>
    </source>
</evidence>
<feature type="compositionally biased region" description="Polar residues" evidence="4">
    <location>
        <begin position="435"/>
        <end position="449"/>
    </location>
</feature>
<feature type="coiled-coil region" evidence="3">
    <location>
        <begin position="181"/>
        <end position="304"/>
    </location>
</feature>
<feature type="compositionally biased region" description="Basic and acidic residues" evidence="4">
    <location>
        <begin position="556"/>
        <end position="570"/>
    </location>
</feature>
<feature type="compositionally biased region" description="Basic and acidic residues" evidence="4">
    <location>
        <begin position="419"/>
        <end position="432"/>
    </location>
</feature>
<feature type="compositionally biased region" description="Polar residues" evidence="4">
    <location>
        <begin position="86"/>
        <end position="98"/>
    </location>
</feature>
<evidence type="ECO:0000256" key="1">
    <source>
        <dbReference type="ARBA" id="ARBA00010229"/>
    </source>
</evidence>
<protein>
    <submittedName>
        <fullName evidence="6">Lebercilin</fullName>
    </submittedName>
</protein>
<feature type="compositionally biased region" description="Polar residues" evidence="4">
    <location>
        <begin position="660"/>
        <end position="670"/>
    </location>
</feature>
<dbReference type="PANTHER" id="PTHR16650">
    <property type="entry name" value="C21ORF13-RELATED"/>
    <property type="match status" value="1"/>
</dbReference>
<dbReference type="InterPro" id="IPR026188">
    <property type="entry name" value="Lebercilin-like"/>
</dbReference>
<evidence type="ECO:0000256" key="2">
    <source>
        <dbReference type="ARBA" id="ARBA00023054"/>
    </source>
</evidence>
<dbReference type="PANTHER" id="PTHR16650:SF6">
    <property type="entry name" value="GH21622P"/>
    <property type="match status" value="1"/>
</dbReference>
<dbReference type="GO" id="GO:0005930">
    <property type="term" value="C:axoneme"/>
    <property type="evidence" value="ECO:0007669"/>
    <property type="project" value="TreeGrafter"/>
</dbReference>
<accession>A0A6F9DJT0</accession>
<feature type="region of interest" description="Disordered" evidence="4">
    <location>
        <begin position="324"/>
        <end position="721"/>
    </location>
</feature>
<organism evidence="6">
    <name type="scientific">Phallusia mammillata</name>
    <dbReference type="NCBI Taxonomy" id="59560"/>
    <lineage>
        <taxon>Eukaryota</taxon>
        <taxon>Metazoa</taxon>
        <taxon>Chordata</taxon>
        <taxon>Tunicata</taxon>
        <taxon>Ascidiacea</taxon>
        <taxon>Phlebobranchia</taxon>
        <taxon>Ascidiidae</taxon>
        <taxon>Phallusia</taxon>
    </lineage>
</organism>
<feature type="compositionally biased region" description="Low complexity" evidence="4">
    <location>
        <begin position="61"/>
        <end position="78"/>
    </location>
</feature>
<feature type="compositionally biased region" description="Basic and acidic residues" evidence="4">
    <location>
        <begin position="377"/>
        <end position="396"/>
    </location>
</feature>
<feature type="region of interest" description="Disordered" evidence="4">
    <location>
        <begin position="1"/>
        <end position="112"/>
    </location>
</feature>
<reference evidence="6" key="1">
    <citation type="submission" date="2020-04" db="EMBL/GenBank/DDBJ databases">
        <authorList>
            <person name="Neveu A P."/>
        </authorList>
    </citation>
    <scope>NUCLEOTIDE SEQUENCE</scope>
    <source>
        <tissue evidence="6">Whole embryo</tissue>
    </source>
</reference>
<feature type="compositionally biased region" description="Polar residues" evidence="4">
    <location>
        <begin position="403"/>
        <end position="413"/>
    </location>
</feature>
<sequence length="749" mass="85329">MSRRRPKENTFTSDNDDEYSDYSEDFEHDSPSASPDHGLSNIRNKTRLIDKHDPNFSDDLTSSSYTTTTRSAKKSTQSEGRRRPAKQSSYKYGWRSNSFTKDTKKKFPTKDSVQSRMLSARRNRINILNNQLCETQVRLEEVMKENRLLKTLQHRQDRALRRFEGEENDLPRMISQHSEEQRILKARLRKSQDKERQLEKKLRETNEEMQKMENVLRRLKKMVYDKNLGERSELARQLSVAETRLEDFERKNKELNKKLELMTNSYTRQLNAERTRHRETKESLDILRDDHLSLQAKLKEKERALDVNNIYALRVKQSPEKSFVGGKVALMSPRQVEKQASPKPETPPRKPKPPLAIQESPEPQKPAPTVLKATTEVTDHRKTIKSPELEKTERENSALLDLSSATKEQQVTKGLNGLRLHEQKPKEDDHKRQSVFLTANFESPLTTPARSFIEDENKTKSSPAKQSILEDSLTASPPNVAKPLDFEDARRKAKEEELRRQQEEEERRRKADLLSKLRELEDDSSKISLEDNKPKINGVGHRKLGGNGFHGNKVLMKQDKVNPNDPRVENLHMGVPSSLDGKTSKKSVPDVSEPDISFGGYAPSLGVQPKRKTKARTQLPKKPPQSKSSESESDEPLLDLNSGKAKKSDLLSQLFGDQAGKQTPTGSSPNHAKPQSDFVPAREKSNASKTTPRAKPVHSGYPWEKNVLAAPGDKGNGDATNQHQHVFATPLVKAVTSSFNDDDIEEMTL</sequence>
<dbReference type="Pfam" id="PF15619">
    <property type="entry name" value="Lebercilin"/>
    <property type="match status" value="1"/>
</dbReference>
<evidence type="ECO:0000259" key="5">
    <source>
        <dbReference type="Pfam" id="PF15619"/>
    </source>
</evidence>
<evidence type="ECO:0000313" key="6">
    <source>
        <dbReference type="EMBL" id="CAB3263399.1"/>
    </source>
</evidence>
<keyword evidence="2 3" id="KW-0175">Coiled coil</keyword>
<feature type="domain" description="Lebercilin" evidence="5">
    <location>
        <begin position="113"/>
        <end position="305"/>
    </location>
</feature>
<comment type="similarity">
    <text evidence="1">Belongs to the LCA5 family.</text>
</comment>
<dbReference type="GO" id="GO:0042073">
    <property type="term" value="P:intraciliary transport"/>
    <property type="evidence" value="ECO:0007669"/>
    <property type="project" value="TreeGrafter"/>
</dbReference>
<feature type="compositionally biased region" description="Acidic residues" evidence="4">
    <location>
        <begin position="14"/>
        <end position="27"/>
    </location>
</feature>
<dbReference type="AlphaFoldDB" id="A0A6F9DJT0"/>
<feature type="compositionally biased region" description="Basic and acidic residues" evidence="4">
    <location>
        <begin position="484"/>
        <end position="534"/>
    </location>
</feature>